<protein>
    <recommendedName>
        <fullName evidence="6">Phosphofructokinase</fullName>
    </recommendedName>
</protein>
<dbReference type="InterPro" id="IPR017583">
    <property type="entry name" value="Tagatose/fructose_Pkinase"/>
</dbReference>
<dbReference type="PIRSF" id="PIRSF000535">
    <property type="entry name" value="1PFK/6PFK/LacC"/>
    <property type="match status" value="1"/>
</dbReference>
<gene>
    <name evidence="8" type="ORF">SAMN06265370_12922</name>
</gene>
<evidence type="ECO:0000256" key="5">
    <source>
        <dbReference type="ARBA" id="ARBA00022840"/>
    </source>
</evidence>
<organism evidence="8 9">
    <name type="scientific">Puniceibacterium sediminis</name>
    <dbReference type="NCBI Taxonomy" id="1608407"/>
    <lineage>
        <taxon>Bacteria</taxon>
        <taxon>Pseudomonadati</taxon>
        <taxon>Pseudomonadota</taxon>
        <taxon>Alphaproteobacteria</taxon>
        <taxon>Rhodobacterales</taxon>
        <taxon>Paracoccaceae</taxon>
        <taxon>Puniceibacterium</taxon>
    </lineage>
</organism>
<dbReference type="OrthoDB" id="9801219at2"/>
<accession>A0A238ZEB4</accession>
<evidence type="ECO:0000259" key="7">
    <source>
        <dbReference type="Pfam" id="PF00294"/>
    </source>
</evidence>
<dbReference type="GO" id="GO:0005524">
    <property type="term" value="F:ATP binding"/>
    <property type="evidence" value="ECO:0007669"/>
    <property type="project" value="UniProtKB-KW"/>
</dbReference>
<dbReference type="RefSeq" id="WP_089273570.1">
    <property type="nucleotide sequence ID" value="NZ_FZNN01000029.1"/>
</dbReference>
<evidence type="ECO:0000256" key="3">
    <source>
        <dbReference type="ARBA" id="ARBA00022741"/>
    </source>
</evidence>
<dbReference type="SUPFAM" id="SSF53613">
    <property type="entry name" value="Ribokinase-like"/>
    <property type="match status" value="1"/>
</dbReference>
<keyword evidence="9" id="KW-1185">Reference proteome</keyword>
<keyword evidence="4 8" id="KW-0418">Kinase</keyword>
<dbReference type="PANTHER" id="PTHR46566">
    <property type="entry name" value="1-PHOSPHOFRUCTOKINASE-RELATED"/>
    <property type="match status" value="1"/>
</dbReference>
<evidence type="ECO:0000313" key="8">
    <source>
        <dbReference type="EMBL" id="SNR81338.1"/>
    </source>
</evidence>
<keyword evidence="5" id="KW-0067">ATP-binding</keyword>
<evidence type="ECO:0000256" key="1">
    <source>
        <dbReference type="ARBA" id="ARBA00010688"/>
    </source>
</evidence>
<keyword evidence="2 6" id="KW-0808">Transferase</keyword>
<dbReference type="InterPro" id="IPR029056">
    <property type="entry name" value="Ribokinase-like"/>
</dbReference>
<dbReference type="CDD" id="cd01164">
    <property type="entry name" value="FruK_PfkB_like"/>
    <property type="match status" value="1"/>
</dbReference>
<dbReference type="PROSITE" id="PS00583">
    <property type="entry name" value="PFKB_KINASES_1"/>
    <property type="match status" value="1"/>
</dbReference>
<dbReference type="Gene3D" id="3.40.1190.20">
    <property type="match status" value="1"/>
</dbReference>
<dbReference type="GO" id="GO:0003872">
    <property type="term" value="F:6-phosphofructokinase activity"/>
    <property type="evidence" value="ECO:0007669"/>
    <property type="project" value="TreeGrafter"/>
</dbReference>
<feature type="domain" description="Carbohydrate kinase PfkB" evidence="7">
    <location>
        <begin position="8"/>
        <end position="298"/>
    </location>
</feature>
<evidence type="ECO:0000256" key="6">
    <source>
        <dbReference type="PIRNR" id="PIRNR000535"/>
    </source>
</evidence>
<evidence type="ECO:0000313" key="9">
    <source>
        <dbReference type="Proteomes" id="UP000198417"/>
    </source>
</evidence>
<proteinExistence type="inferred from homology"/>
<dbReference type="PANTHER" id="PTHR46566:SF2">
    <property type="entry name" value="ATP-DEPENDENT 6-PHOSPHOFRUCTOKINASE ISOZYME 2"/>
    <property type="match status" value="1"/>
</dbReference>
<sequence>MTEILTITLAPSIDLATSVDRVTAGPKMRCVPPRMDPGGGGVNVARAIRQLGGHSRALLVIGGATGEQLMDLLNAEGVETLPIRVASQTRQSLAVTDQSTNEQYRFSLLAEPLGADDAGKILDGIASAVNKDTLVVLSGSVAPGLSVDFPHEIQSRIAHKTDRLIVDTSGQPLAHLMAHPTQPLHVLRIDQKEAATAAGVPLETVQSSVDFAASLVDRGVAQIVVTGRGADGSIMVTKDQHIFCHAPKVPVRSKIGAGDAFVGAMTLSMSRGEPLARTLQWGVAAASATVSTEGTALCGLEDVQRLLSACVTTII</sequence>
<dbReference type="NCBIfam" id="TIGR03168">
    <property type="entry name" value="1-PFK"/>
    <property type="match status" value="1"/>
</dbReference>
<dbReference type="AlphaFoldDB" id="A0A238ZEB4"/>
<keyword evidence="3" id="KW-0547">Nucleotide-binding</keyword>
<reference evidence="8 9" key="1">
    <citation type="submission" date="2017-06" db="EMBL/GenBank/DDBJ databases">
        <authorList>
            <person name="Kim H.J."/>
            <person name="Triplett B.A."/>
        </authorList>
    </citation>
    <scope>NUCLEOTIDE SEQUENCE [LARGE SCALE GENOMIC DNA]</scope>
    <source>
        <strain evidence="8 9">DSM 29052</strain>
    </source>
</reference>
<comment type="similarity">
    <text evidence="1 6">Belongs to the carbohydrate kinase PfkB family.</text>
</comment>
<dbReference type="GO" id="GO:0005829">
    <property type="term" value="C:cytosol"/>
    <property type="evidence" value="ECO:0007669"/>
    <property type="project" value="TreeGrafter"/>
</dbReference>
<dbReference type="Proteomes" id="UP000198417">
    <property type="component" value="Unassembled WGS sequence"/>
</dbReference>
<evidence type="ECO:0000256" key="2">
    <source>
        <dbReference type="ARBA" id="ARBA00022679"/>
    </source>
</evidence>
<dbReference type="InterPro" id="IPR011611">
    <property type="entry name" value="PfkB_dom"/>
</dbReference>
<dbReference type="EMBL" id="FZNN01000029">
    <property type="protein sequence ID" value="SNR81338.1"/>
    <property type="molecule type" value="Genomic_DNA"/>
</dbReference>
<name>A0A238ZEB4_9RHOB</name>
<evidence type="ECO:0000256" key="4">
    <source>
        <dbReference type="ARBA" id="ARBA00022777"/>
    </source>
</evidence>
<dbReference type="InterPro" id="IPR002173">
    <property type="entry name" value="Carboh/pur_kinase_PfkB_CS"/>
</dbReference>
<dbReference type="Pfam" id="PF00294">
    <property type="entry name" value="PfkB"/>
    <property type="match status" value="1"/>
</dbReference>